<dbReference type="PANTHER" id="PTHR42753:SF2">
    <property type="entry name" value="PROLINE--TRNA LIGASE"/>
    <property type="match status" value="1"/>
</dbReference>
<evidence type="ECO:0000256" key="9">
    <source>
        <dbReference type="ARBA" id="ARBA00047671"/>
    </source>
</evidence>
<evidence type="ECO:0000256" key="4">
    <source>
        <dbReference type="ARBA" id="ARBA00022741"/>
    </source>
</evidence>
<sequence length="606" mass="68129">MQTNLFRLSLRNLNTRQRSRNYTTQARHCLSRQFLPLTKESTLAFTENASASHAYLLQAGFIRQSSAGIYTLLPLGLRTIEKMERIIEEEMDGIGGQKLMLPMLLQSDHWKATGRWDTSKGEFFRLKDRKGIDMLLAPTHEEEITSLVASELRSSKQLPLLLYQIGRKYRDELRPRAGLLRGREFIMKDLYSFDKSVDDAFTTYDQVGQAYTRIFQRIGAPFVVAEADSGNIGGSKSHEYHLISPVGEDTLLTCKGCGYTANEELAEGTYTNTHHVESTSTNDHEKVLQVLGLRPSFTDQIKMATLSYSAQDTSKEGNKIQGSLAIITPSQRSANLLKVHSTLGKYLEANNIINDRATLEFTTVSTEQWLTNNKDIEHNPVHVFMDDAVIKAIDLSSSPSLIVHEPRHFRLAAASDGCQHCDDGALESTKAIEVAHTFYLGTKYSSTLGCTFLHNGRPTPAEMGCYGIGISRLLASVAESRTDDRGLVWPSSIAPYKLCLITTDDKRDAFKSLATQLYDQINSSHTWKNNVVLDDRRTGFGRKMTDAEMVGYPWIVVVGRKAFNEENPMVEIHQRRLNEPNLKIDMPLDALEQWLADQQHSPSNLK</sequence>
<dbReference type="InterPro" id="IPR036621">
    <property type="entry name" value="Anticodon-bd_dom_sf"/>
</dbReference>
<evidence type="ECO:0000256" key="6">
    <source>
        <dbReference type="ARBA" id="ARBA00022917"/>
    </source>
</evidence>
<dbReference type="CDD" id="cd00779">
    <property type="entry name" value="ProRS_core_prok"/>
    <property type="match status" value="1"/>
</dbReference>
<dbReference type="GO" id="GO:0004827">
    <property type="term" value="F:proline-tRNA ligase activity"/>
    <property type="evidence" value="ECO:0007669"/>
    <property type="project" value="UniProtKB-EC"/>
</dbReference>
<dbReference type="PRINTS" id="PR01046">
    <property type="entry name" value="TRNASYNTHPRO"/>
</dbReference>
<dbReference type="FunFam" id="3.30.930.10:FF:000042">
    <property type="entry name" value="probable proline--tRNA ligase, mitochondrial"/>
    <property type="match status" value="1"/>
</dbReference>
<keyword evidence="6" id="KW-0648">Protein biosynthesis</keyword>
<keyword evidence="13" id="KW-1185">Reference proteome</keyword>
<dbReference type="InterPro" id="IPR004500">
    <property type="entry name" value="Pro-tRNA-synth_IIa_bac-type"/>
</dbReference>
<dbReference type="InterPro" id="IPR006195">
    <property type="entry name" value="aa-tRNA-synth_II"/>
</dbReference>
<dbReference type="FunCoup" id="A0A163K4C2">
    <property type="interactions" value="394"/>
</dbReference>
<evidence type="ECO:0000259" key="11">
    <source>
        <dbReference type="PROSITE" id="PS50862"/>
    </source>
</evidence>
<dbReference type="GO" id="GO:0005739">
    <property type="term" value="C:mitochondrion"/>
    <property type="evidence" value="ECO:0007669"/>
    <property type="project" value="TreeGrafter"/>
</dbReference>
<dbReference type="SUPFAM" id="SSF55681">
    <property type="entry name" value="Class II aaRS and biotin synthetases"/>
    <property type="match status" value="1"/>
</dbReference>
<dbReference type="PANTHER" id="PTHR42753">
    <property type="entry name" value="MITOCHONDRIAL RIBOSOME PROTEIN L39/PROLYL-TRNA LIGASE FAMILY MEMBER"/>
    <property type="match status" value="1"/>
</dbReference>
<dbReference type="InterPro" id="IPR045864">
    <property type="entry name" value="aa-tRNA-synth_II/BPL/LPL"/>
</dbReference>
<dbReference type="Gene3D" id="3.30.930.10">
    <property type="entry name" value="Bira Bifunctional Protein, Domain 2"/>
    <property type="match status" value="2"/>
</dbReference>
<evidence type="ECO:0000256" key="10">
    <source>
        <dbReference type="ARBA" id="ARBA00071545"/>
    </source>
</evidence>
<dbReference type="NCBIfam" id="TIGR00409">
    <property type="entry name" value="proS_fam_II"/>
    <property type="match status" value="1"/>
</dbReference>
<name>A0A163K4C2_ABSGL</name>
<gene>
    <name evidence="12" type="primary">ABSGL_10043.1 scaffold 11786</name>
</gene>
<dbReference type="PROSITE" id="PS50862">
    <property type="entry name" value="AA_TRNA_LIGASE_II"/>
    <property type="match status" value="1"/>
</dbReference>
<evidence type="ECO:0000256" key="7">
    <source>
        <dbReference type="ARBA" id="ARBA00023146"/>
    </source>
</evidence>
<dbReference type="EC" id="6.1.1.15" evidence="2"/>
<comment type="catalytic activity">
    <reaction evidence="9">
        <text>tRNA(Pro) + L-proline + ATP = L-prolyl-tRNA(Pro) + AMP + diphosphate</text>
        <dbReference type="Rhea" id="RHEA:14305"/>
        <dbReference type="Rhea" id="RHEA-COMP:9700"/>
        <dbReference type="Rhea" id="RHEA-COMP:9702"/>
        <dbReference type="ChEBI" id="CHEBI:30616"/>
        <dbReference type="ChEBI" id="CHEBI:33019"/>
        <dbReference type="ChEBI" id="CHEBI:60039"/>
        <dbReference type="ChEBI" id="CHEBI:78442"/>
        <dbReference type="ChEBI" id="CHEBI:78532"/>
        <dbReference type="ChEBI" id="CHEBI:456215"/>
        <dbReference type="EC" id="6.1.1.15"/>
    </reaction>
</comment>
<dbReference type="GO" id="GO:0005524">
    <property type="term" value="F:ATP binding"/>
    <property type="evidence" value="ECO:0007669"/>
    <property type="project" value="UniProtKB-KW"/>
</dbReference>
<dbReference type="InterPro" id="IPR002314">
    <property type="entry name" value="aa-tRNA-synt_IIb"/>
</dbReference>
<dbReference type="STRING" id="4829.A0A163K4C2"/>
<feature type="domain" description="Aminoacyl-transfer RNA synthetases class-II family profile" evidence="11">
    <location>
        <begin position="68"/>
        <end position="490"/>
    </location>
</feature>
<evidence type="ECO:0000256" key="1">
    <source>
        <dbReference type="ARBA" id="ARBA00008226"/>
    </source>
</evidence>
<dbReference type="InterPro" id="IPR002316">
    <property type="entry name" value="Pro-tRNA-ligase_IIa"/>
</dbReference>
<accession>A0A163K4C2</accession>
<dbReference type="Gene3D" id="3.40.50.800">
    <property type="entry name" value="Anticodon-binding domain"/>
    <property type="match status" value="1"/>
</dbReference>
<dbReference type="Pfam" id="PF03129">
    <property type="entry name" value="HGTP_anticodon"/>
    <property type="match status" value="1"/>
</dbReference>
<comment type="similarity">
    <text evidence="1">Belongs to the class-II aminoacyl-tRNA synthetase family.</text>
</comment>
<dbReference type="InterPro" id="IPR033730">
    <property type="entry name" value="ProRS_core_prok"/>
</dbReference>
<evidence type="ECO:0000256" key="3">
    <source>
        <dbReference type="ARBA" id="ARBA00022598"/>
    </source>
</evidence>
<protein>
    <recommendedName>
        <fullName evidence="10">Probable proline--tRNA ligase, mitochondrial</fullName>
        <ecNumber evidence="2">6.1.1.15</ecNumber>
    </recommendedName>
    <alternativeName>
        <fullName evidence="8">Prolyl-tRNA synthetase</fullName>
    </alternativeName>
</protein>
<keyword evidence="3" id="KW-0436">Ligase</keyword>
<keyword evidence="5" id="KW-0067">ATP-binding</keyword>
<dbReference type="SUPFAM" id="SSF52954">
    <property type="entry name" value="Class II aaRS ABD-related"/>
    <property type="match status" value="1"/>
</dbReference>
<dbReference type="AlphaFoldDB" id="A0A163K4C2"/>
<keyword evidence="4" id="KW-0547">Nucleotide-binding</keyword>
<organism evidence="12">
    <name type="scientific">Absidia glauca</name>
    <name type="common">Pin mould</name>
    <dbReference type="NCBI Taxonomy" id="4829"/>
    <lineage>
        <taxon>Eukaryota</taxon>
        <taxon>Fungi</taxon>
        <taxon>Fungi incertae sedis</taxon>
        <taxon>Mucoromycota</taxon>
        <taxon>Mucoromycotina</taxon>
        <taxon>Mucoromycetes</taxon>
        <taxon>Mucorales</taxon>
        <taxon>Cunninghamellaceae</taxon>
        <taxon>Absidia</taxon>
    </lineage>
</organism>
<proteinExistence type="inferred from homology"/>
<dbReference type="InterPro" id="IPR050062">
    <property type="entry name" value="Pro-tRNA_synthetase"/>
</dbReference>
<reference evidence="12" key="1">
    <citation type="submission" date="2016-04" db="EMBL/GenBank/DDBJ databases">
        <authorList>
            <person name="Evans L.H."/>
            <person name="Alamgir A."/>
            <person name="Owens N."/>
            <person name="Weber N.D."/>
            <person name="Virtaneva K."/>
            <person name="Barbian K."/>
            <person name="Babar A."/>
            <person name="Rosenke K."/>
        </authorList>
    </citation>
    <scope>NUCLEOTIDE SEQUENCE [LARGE SCALE GENOMIC DNA]</scope>
    <source>
        <strain evidence="12">CBS 101.48</strain>
    </source>
</reference>
<dbReference type="Pfam" id="PF00587">
    <property type="entry name" value="tRNA-synt_2b"/>
    <property type="match status" value="1"/>
</dbReference>
<dbReference type="OrthoDB" id="10267474at2759"/>
<dbReference type="EMBL" id="LT554351">
    <property type="protein sequence ID" value="SAM04183.1"/>
    <property type="molecule type" value="Genomic_DNA"/>
</dbReference>
<evidence type="ECO:0000256" key="2">
    <source>
        <dbReference type="ARBA" id="ARBA00012831"/>
    </source>
</evidence>
<dbReference type="GO" id="GO:0006433">
    <property type="term" value="P:prolyl-tRNA aminoacylation"/>
    <property type="evidence" value="ECO:0007669"/>
    <property type="project" value="InterPro"/>
</dbReference>
<dbReference type="Proteomes" id="UP000078561">
    <property type="component" value="Unassembled WGS sequence"/>
</dbReference>
<dbReference type="OMA" id="NCDYAAN"/>
<evidence type="ECO:0000313" key="12">
    <source>
        <dbReference type="EMBL" id="SAM04183.1"/>
    </source>
</evidence>
<evidence type="ECO:0000256" key="5">
    <source>
        <dbReference type="ARBA" id="ARBA00022840"/>
    </source>
</evidence>
<evidence type="ECO:0000256" key="8">
    <source>
        <dbReference type="ARBA" id="ARBA00029731"/>
    </source>
</evidence>
<keyword evidence="7" id="KW-0030">Aminoacyl-tRNA synthetase</keyword>
<dbReference type="InterPro" id="IPR004154">
    <property type="entry name" value="Anticodon-bd"/>
</dbReference>
<dbReference type="InParanoid" id="A0A163K4C2"/>
<evidence type="ECO:0000313" key="13">
    <source>
        <dbReference type="Proteomes" id="UP000078561"/>
    </source>
</evidence>